<dbReference type="GO" id="GO:0006788">
    <property type="term" value="P:heme oxidation"/>
    <property type="evidence" value="ECO:0007669"/>
    <property type="project" value="InterPro"/>
</dbReference>
<evidence type="ECO:0000313" key="4">
    <source>
        <dbReference type="EMBL" id="KAF6231866.1"/>
    </source>
</evidence>
<dbReference type="Proteomes" id="UP000578531">
    <property type="component" value="Unassembled WGS sequence"/>
</dbReference>
<keyword evidence="2" id="KW-0479">Metal-binding</keyword>
<name>A0A8H6FNM5_9LECA</name>
<dbReference type="GeneID" id="59291597"/>
<dbReference type="GO" id="GO:0046872">
    <property type="term" value="F:metal ion binding"/>
    <property type="evidence" value="ECO:0007669"/>
    <property type="project" value="UniProtKB-KW"/>
</dbReference>
<keyword evidence="3" id="KW-0408">Iron</keyword>
<reference evidence="4 5" key="1">
    <citation type="journal article" date="2020" name="Genomics">
        <title>Complete, high-quality genomes from long-read metagenomic sequencing of two wolf lichen thalli reveals enigmatic genome architecture.</title>
        <authorList>
            <person name="McKenzie S.K."/>
            <person name="Walston R.F."/>
            <person name="Allen J.L."/>
        </authorList>
    </citation>
    <scope>NUCLEOTIDE SEQUENCE [LARGE SCALE GENOMIC DNA]</scope>
    <source>
        <strain evidence="4">WasteWater2</strain>
    </source>
</reference>
<dbReference type="CDD" id="cd19165">
    <property type="entry name" value="HemeO"/>
    <property type="match status" value="1"/>
</dbReference>
<proteinExistence type="predicted"/>
<dbReference type="PANTHER" id="PTHR10720">
    <property type="entry name" value="HEME OXYGENASE"/>
    <property type="match status" value="1"/>
</dbReference>
<keyword evidence="1" id="KW-0349">Heme</keyword>
<dbReference type="Gene3D" id="1.20.910.10">
    <property type="entry name" value="Heme oxygenase-like"/>
    <property type="match status" value="1"/>
</dbReference>
<accession>A0A8H6FNM5</accession>
<dbReference type="EMBL" id="JACCJC010000053">
    <property type="protein sequence ID" value="KAF6231866.1"/>
    <property type="molecule type" value="Genomic_DNA"/>
</dbReference>
<dbReference type="GO" id="GO:0004392">
    <property type="term" value="F:heme oxygenase (decyclizing) activity"/>
    <property type="evidence" value="ECO:0007669"/>
    <property type="project" value="InterPro"/>
</dbReference>
<evidence type="ECO:0000256" key="3">
    <source>
        <dbReference type="ARBA" id="ARBA00023004"/>
    </source>
</evidence>
<dbReference type="InterPro" id="IPR002051">
    <property type="entry name" value="Haem_Oase"/>
</dbReference>
<evidence type="ECO:0000256" key="2">
    <source>
        <dbReference type="ARBA" id="ARBA00022723"/>
    </source>
</evidence>
<dbReference type="OrthoDB" id="652091at2759"/>
<organism evidence="4 5">
    <name type="scientific">Letharia columbiana</name>
    <dbReference type="NCBI Taxonomy" id="112416"/>
    <lineage>
        <taxon>Eukaryota</taxon>
        <taxon>Fungi</taxon>
        <taxon>Dikarya</taxon>
        <taxon>Ascomycota</taxon>
        <taxon>Pezizomycotina</taxon>
        <taxon>Lecanoromycetes</taxon>
        <taxon>OSLEUM clade</taxon>
        <taxon>Lecanoromycetidae</taxon>
        <taxon>Lecanorales</taxon>
        <taxon>Lecanorineae</taxon>
        <taxon>Parmeliaceae</taxon>
        <taxon>Letharia</taxon>
    </lineage>
</organism>
<evidence type="ECO:0000256" key="1">
    <source>
        <dbReference type="ARBA" id="ARBA00022617"/>
    </source>
</evidence>
<protein>
    <submittedName>
        <fullName evidence="4">Uncharacterized protein</fullName>
    </submittedName>
</protein>
<dbReference type="PANTHER" id="PTHR10720:SF0">
    <property type="entry name" value="HEME OXYGENASE"/>
    <property type="match status" value="1"/>
</dbReference>
<dbReference type="InterPro" id="IPR016084">
    <property type="entry name" value="Haem_Oase-like_multi-hlx"/>
</dbReference>
<keyword evidence="5" id="KW-1185">Reference proteome</keyword>
<sequence length="309" mass="33061">MEGSDRSVSQATHTGRAINKCILSHGVAQRKRSGPFGGWFSRGRATMRGVGRGGEEAAAEEVVKGLRGMYARGLERGARLTGDVETVLRLRLRGRAVDPGRRPRLEAFTERIRTAVSGRPHLLLAYTWVLYLALFSGGRYIRAGLRGAGAGFWHRGVREGGSDGGSLGKGLEGEEGGGGVDGCLGFWTFEGEADGEDLKAGFKAGFAAVEGTLTEAEKEEVVREAVFIMQSMTGVVVEISEVVGTGNPVAAGQWVDQRLDGRKDEDEPSMRWLLLKHVLPMGMVELIAAGARSALSVGMVPSFWSARAE</sequence>
<dbReference type="SUPFAM" id="SSF48613">
    <property type="entry name" value="Heme oxygenase-like"/>
    <property type="match status" value="1"/>
</dbReference>
<dbReference type="RefSeq" id="XP_037161298.1">
    <property type="nucleotide sequence ID" value="XM_037311836.1"/>
</dbReference>
<comment type="caution">
    <text evidence="4">The sequence shown here is derived from an EMBL/GenBank/DDBJ whole genome shotgun (WGS) entry which is preliminary data.</text>
</comment>
<evidence type="ECO:0000313" key="5">
    <source>
        <dbReference type="Proteomes" id="UP000578531"/>
    </source>
</evidence>
<dbReference type="AlphaFoldDB" id="A0A8H6FNM5"/>
<gene>
    <name evidence="4" type="ORF">HO173_009949</name>
</gene>